<comment type="caution">
    <text evidence="1">The sequence shown here is derived from an EMBL/GenBank/DDBJ whole genome shotgun (WGS) entry which is preliminary data.</text>
</comment>
<evidence type="ECO:0008006" key="3">
    <source>
        <dbReference type="Google" id="ProtNLM"/>
    </source>
</evidence>
<accession>A0A438FFD4</accession>
<dbReference type="AlphaFoldDB" id="A0A438FFD4"/>
<dbReference type="EMBL" id="QGNW01000931">
    <property type="protein sequence ID" value="RVW58699.1"/>
    <property type="molecule type" value="Genomic_DNA"/>
</dbReference>
<evidence type="ECO:0000313" key="2">
    <source>
        <dbReference type="Proteomes" id="UP000288805"/>
    </source>
</evidence>
<name>A0A438FFD4_VITVI</name>
<reference evidence="1 2" key="1">
    <citation type="journal article" date="2018" name="PLoS Genet.">
        <title>Population sequencing reveals clonal diversity and ancestral inbreeding in the grapevine cultivar Chardonnay.</title>
        <authorList>
            <person name="Roach M.J."/>
            <person name="Johnson D.L."/>
            <person name="Bohlmann J."/>
            <person name="van Vuuren H.J."/>
            <person name="Jones S.J."/>
            <person name="Pretorius I.S."/>
            <person name="Schmidt S.A."/>
            <person name="Borneman A.R."/>
        </authorList>
    </citation>
    <scope>NUCLEOTIDE SEQUENCE [LARGE SCALE GENOMIC DNA]</scope>
    <source>
        <strain evidence="2">cv. Chardonnay</strain>
        <tissue evidence="1">Leaf</tissue>
    </source>
</reference>
<sequence>MNFMSYVAEVSRGWDEPNARDMGRMTSQPNAKGERYILNDGIDMKAKIAAIARRLEELEMMKMQEVQAISQTPLQAMPCVICLSYEHLVEECPTIPTVREMFGDCNTYNSNWMDHPKFSWKPQPPQYKQPTQAPQQASNLDQAMVNLSKVVGDLVGAQKSINAQLSQRIDSVESSLNKQMDGVQNDLSQKIDNLQYSISRIAKEVNEGLRELKGAQNHENSVVCEISQPKIAPCENGLRCEITILLRNNLQASKWLRNHLQATKWPSGYEIDLRNGGGFVKTPCKAKGCCENANKAPHHASEKESPMHPEITHKKSLTPFLTSLNHQIHSSN</sequence>
<evidence type="ECO:0000313" key="1">
    <source>
        <dbReference type="EMBL" id="RVW58699.1"/>
    </source>
</evidence>
<protein>
    <recommendedName>
        <fullName evidence="3">Retrotransposon gag domain-containing protein</fullName>
    </recommendedName>
</protein>
<gene>
    <name evidence="1" type="ORF">CK203_113173</name>
</gene>
<proteinExistence type="predicted"/>
<dbReference type="Proteomes" id="UP000288805">
    <property type="component" value="Unassembled WGS sequence"/>
</dbReference>
<organism evidence="1 2">
    <name type="scientific">Vitis vinifera</name>
    <name type="common">Grape</name>
    <dbReference type="NCBI Taxonomy" id="29760"/>
    <lineage>
        <taxon>Eukaryota</taxon>
        <taxon>Viridiplantae</taxon>
        <taxon>Streptophyta</taxon>
        <taxon>Embryophyta</taxon>
        <taxon>Tracheophyta</taxon>
        <taxon>Spermatophyta</taxon>
        <taxon>Magnoliopsida</taxon>
        <taxon>eudicotyledons</taxon>
        <taxon>Gunneridae</taxon>
        <taxon>Pentapetalae</taxon>
        <taxon>rosids</taxon>
        <taxon>Vitales</taxon>
        <taxon>Vitaceae</taxon>
        <taxon>Viteae</taxon>
        <taxon>Vitis</taxon>
    </lineage>
</organism>